<proteinExistence type="predicted"/>
<name>A0A1G2TZ26_9BACT</name>
<sequence>MLSGKRELLAFARRPQFCNHILVKIECEQNWVMLFSSLLLSFSLLPFYLCSSPAKTRSE</sequence>
<gene>
    <name evidence="1" type="ORF">A3A96_00935</name>
</gene>
<dbReference type="Proteomes" id="UP000177707">
    <property type="component" value="Unassembled WGS sequence"/>
</dbReference>
<organism evidence="1 2">
    <name type="scientific">Candidatus Zambryskibacteria bacterium RIFCSPLOWO2_01_FULL_39_39</name>
    <dbReference type="NCBI Taxonomy" id="1802758"/>
    <lineage>
        <taxon>Bacteria</taxon>
        <taxon>Candidatus Zambryskiibacteriota</taxon>
    </lineage>
</organism>
<dbReference type="EMBL" id="MHWB01000004">
    <property type="protein sequence ID" value="OHB02423.1"/>
    <property type="molecule type" value="Genomic_DNA"/>
</dbReference>
<evidence type="ECO:0000313" key="1">
    <source>
        <dbReference type="EMBL" id="OHB02423.1"/>
    </source>
</evidence>
<dbReference type="AlphaFoldDB" id="A0A1G2TZ26"/>
<reference evidence="1 2" key="1">
    <citation type="journal article" date="2016" name="Nat. Commun.">
        <title>Thousands of microbial genomes shed light on interconnected biogeochemical processes in an aquifer system.</title>
        <authorList>
            <person name="Anantharaman K."/>
            <person name="Brown C.T."/>
            <person name="Hug L.A."/>
            <person name="Sharon I."/>
            <person name="Castelle C.J."/>
            <person name="Probst A.J."/>
            <person name="Thomas B.C."/>
            <person name="Singh A."/>
            <person name="Wilkins M.J."/>
            <person name="Karaoz U."/>
            <person name="Brodie E.L."/>
            <person name="Williams K.H."/>
            <person name="Hubbard S.S."/>
            <person name="Banfield J.F."/>
        </authorList>
    </citation>
    <scope>NUCLEOTIDE SEQUENCE [LARGE SCALE GENOMIC DNA]</scope>
</reference>
<accession>A0A1G2TZ26</accession>
<evidence type="ECO:0000313" key="2">
    <source>
        <dbReference type="Proteomes" id="UP000177707"/>
    </source>
</evidence>
<comment type="caution">
    <text evidence="1">The sequence shown here is derived from an EMBL/GenBank/DDBJ whole genome shotgun (WGS) entry which is preliminary data.</text>
</comment>
<protein>
    <submittedName>
        <fullName evidence="1">Uncharacterized protein</fullName>
    </submittedName>
</protein>
<dbReference type="STRING" id="1802758.A3A96_00935"/>